<keyword evidence="2 7" id="KW-0812">Transmembrane</keyword>
<evidence type="ECO:0000256" key="1">
    <source>
        <dbReference type="ARBA" id="ARBA00004167"/>
    </source>
</evidence>
<keyword evidence="11" id="KW-1185">Reference proteome</keyword>
<keyword evidence="4 7" id="KW-0472">Membrane</keyword>
<feature type="transmembrane region" description="Helical" evidence="7">
    <location>
        <begin position="308"/>
        <end position="330"/>
    </location>
</feature>
<dbReference type="GO" id="GO:0005886">
    <property type="term" value="C:plasma membrane"/>
    <property type="evidence" value="ECO:0007669"/>
    <property type="project" value="TreeGrafter"/>
</dbReference>
<dbReference type="InterPro" id="IPR013162">
    <property type="entry name" value="CD80_C2-set"/>
</dbReference>
<dbReference type="GO" id="GO:0005102">
    <property type="term" value="F:signaling receptor binding"/>
    <property type="evidence" value="ECO:0007669"/>
    <property type="project" value="TreeGrafter"/>
</dbReference>
<keyword evidence="3 7" id="KW-1133">Transmembrane helix</keyword>
<dbReference type="Gene3D" id="2.60.40.10">
    <property type="entry name" value="Immunoglobulins"/>
    <property type="match status" value="2"/>
</dbReference>
<reference evidence="10" key="4">
    <citation type="submission" date="2025-08" db="UniProtKB">
        <authorList>
            <consortium name="Ensembl"/>
        </authorList>
    </citation>
    <scope>IDENTIFICATION</scope>
</reference>
<dbReference type="PANTHER" id="PTHR47118">
    <property type="entry name" value="CYTOTOXIC AND REGULATORY T-CELL MOLECULE"/>
    <property type="match status" value="1"/>
</dbReference>
<evidence type="ECO:0000313" key="11">
    <source>
        <dbReference type="Proteomes" id="UP000314983"/>
    </source>
</evidence>
<feature type="compositionally biased region" description="Basic and acidic residues" evidence="6">
    <location>
        <begin position="353"/>
        <end position="367"/>
    </location>
</feature>
<feature type="compositionally biased region" description="Polar residues" evidence="6">
    <location>
        <begin position="259"/>
        <end position="270"/>
    </location>
</feature>
<evidence type="ECO:0000256" key="7">
    <source>
        <dbReference type="SAM" id="Phobius"/>
    </source>
</evidence>
<dbReference type="InterPro" id="IPR003599">
    <property type="entry name" value="Ig_sub"/>
</dbReference>
<name>A0A4W4FTK0_ELEEL</name>
<proteinExistence type="predicted"/>
<feature type="compositionally biased region" description="Polar residues" evidence="6">
    <location>
        <begin position="368"/>
        <end position="380"/>
    </location>
</feature>
<dbReference type="SUPFAM" id="SSF48726">
    <property type="entry name" value="Immunoglobulin"/>
    <property type="match status" value="2"/>
</dbReference>
<dbReference type="AlphaFoldDB" id="A0A4W4FTK0"/>
<dbReference type="PROSITE" id="PS50835">
    <property type="entry name" value="IG_LIKE"/>
    <property type="match status" value="1"/>
</dbReference>
<feature type="domain" description="Ig-like" evidence="9">
    <location>
        <begin position="29"/>
        <end position="97"/>
    </location>
</feature>
<evidence type="ECO:0000256" key="4">
    <source>
        <dbReference type="ARBA" id="ARBA00023136"/>
    </source>
</evidence>
<reference evidence="10" key="3">
    <citation type="submission" date="2020-05" db="EMBL/GenBank/DDBJ databases">
        <title>Electrophorus electricus (electric eel) genome, fEleEle1, primary haplotype.</title>
        <authorList>
            <person name="Myers G."/>
            <person name="Meyer A."/>
            <person name="Fedrigo O."/>
            <person name="Formenti G."/>
            <person name="Rhie A."/>
            <person name="Tracey A."/>
            <person name="Sims Y."/>
            <person name="Jarvis E.D."/>
        </authorList>
    </citation>
    <scope>NUCLEOTIDE SEQUENCE [LARGE SCALE GENOMIC DNA]</scope>
</reference>
<dbReference type="InterPro" id="IPR036179">
    <property type="entry name" value="Ig-like_dom_sf"/>
</dbReference>
<dbReference type="Pfam" id="PF07686">
    <property type="entry name" value="V-set"/>
    <property type="match status" value="1"/>
</dbReference>
<dbReference type="GO" id="GO:0002860">
    <property type="term" value="P:positive regulation of natural killer cell mediated cytotoxicity directed against tumor cell target"/>
    <property type="evidence" value="ECO:0007669"/>
    <property type="project" value="TreeGrafter"/>
</dbReference>
<evidence type="ECO:0000256" key="3">
    <source>
        <dbReference type="ARBA" id="ARBA00022989"/>
    </source>
</evidence>
<keyword evidence="5" id="KW-1015">Disulfide bond</keyword>
<dbReference type="InterPro" id="IPR007110">
    <property type="entry name" value="Ig-like_dom"/>
</dbReference>
<dbReference type="Proteomes" id="UP000314983">
    <property type="component" value="Chromosome 17"/>
</dbReference>
<reference evidence="10" key="5">
    <citation type="submission" date="2025-09" db="UniProtKB">
        <authorList>
            <consortium name="Ensembl"/>
        </authorList>
    </citation>
    <scope>IDENTIFICATION</scope>
</reference>
<feature type="chain" id="PRO_5044221625" description="Ig-like domain-containing protein" evidence="8">
    <location>
        <begin position="22"/>
        <end position="419"/>
    </location>
</feature>
<evidence type="ECO:0000313" key="10">
    <source>
        <dbReference type="Ensembl" id="ENSEEEP00000027341.2"/>
    </source>
</evidence>
<dbReference type="GO" id="GO:0002355">
    <property type="term" value="P:detection of tumor cell"/>
    <property type="evidence" value="ECO:0007669"/>
    <property type="project" value="TreeGrafter"/>
</dbReference>
<sequence>MKVLFIYTLLLIVGGIMQCQAWKKITVIEGNTLSLTCPCKNINRDDHVEWRNPSDLLIFFNSNKVLKDPRSQVTLTQSKVSISISNVTFRDGGIYKCLQYTNPVLTKRYKVIVVSAPKLEMAQHEDKTLIKCSASAHGHPPKLSWLLTSGLEIEAIPNNVWENVSKKYMTESLLTVKIHKRRVTVKCLVQHLALPGPPLVNFIHLENHAMETSTISEHLGTTLGSTTTLITPTLVPRISRKTSTDSHSESKTTNEQRTHVGTTSRNSTKVNEITESTEGAIANFSTIPSNFTADKGWDERKHERGNSALLVFLVTFLIICLVVVLAFFLLRLRRAHIAWKKENEESDQSVESSRSKSSNEEKLKQSQEQRGQGFWNTNFTKYKVEEISETEPKTTSAADEKSVPSNQNISKPCIKETEL</sequence>
<dbReference type="SMART" id="SM00409">
    <property type="entry name" value="IG"/>
    <property type="match status" value="1"/>
</dbReference>
<evidence type="ECO:0000256" key="6">
    <source>
        <dbReference type="SAM" id="MobiDB-lite"/>
    </source>
</evidence>
<dbReference type="PANTHER" id="PTHR47118:SF1">
    <property type="entry name" value="CYTOTOXIC AND REGULATORY T-CELL MOLECULE"/>
    <property type="match status" value="1"/>
</dbReference>
<evidence type="ECO:0000256" key="5">
    <source>
        <dbReference type="ARBA" id="ARBA00023157"/>
    </source>
</evidence>
<comment type="subcellular location">
    <subcellularLocation>
        <location evidence="1">Membrane</location>
        <topology evidence="1">Single-pass membrane protein</topology>
    </subcellularLocation>
</comment>
<feature type="compositionally biased region" description="Basic and acidic residues" evidence="6">
    <location>
        <begin position="382"/>
        <end position="402"/>
    </location>
</feature>
<dbReference type="GO" id="GO:0008037">
    <property type="term" value="P:cell recognition"/>
    <property type="evidence" value="ECO:0007669"/>
    <property type="project" value="TreeGrafter"/>
</dbReference>
<accession>A0A4W4FTK0</accession>
<feature type="region of interest" description="Disordered" evidence="6">
    <location>
        <begin position="341"/>
        <end position="419"/>
    </location>
</feature>
<dbReference type="InterPro" id="IPR053096">
    <property type="entry name" value="CRTAM"/>
</dbReference>
<evidence type="ECO:0000256" key="2">
    <source>
        <dbReference type="ARBA" id="ARBA00022692"/>
    </source>
</evidence>
<dbReference type="InterPro" id="IPR013783">
    <property type="entry name" value="Ig-like_fold"/>
</dbReference>
<dbReference type="InterPro" id="IPR013106">
    <property type="entry name" value="Ig_V-set"/>
</dbReference>
<gene>
    <name evidence="10" type="primary">CRTAM</name>
</gene>
<feature type="region of interest" description="Disordered" evidence="6">
    <location>
        <begin position="239"/>
        <end position="270"/>
    </location>
</feature>
<keyword evidence="8" id="KW-0732">Signal</keyword>
<dbReference type="GeneTree" id="ENSGT00940000159804"/>
<protein>
    <recommendedName>
        <fullName evidence="9">Ig-like domain-containing protein</fullName>
    </recommendedName>
</protein>
<dbReference type="OMA" id="GVYKCFY"/>
<reference evidence="11" key="2">
    <citation type="journal article" date="2017" name="Sci. Adv.">
        <title>A tail of two voltages: Proteomic comparison of the three electric organs of the electric eel.</title>
        <authorList>
            <person name="Traeger L.L."/>
            <person name="Sabat G."/>
            <person name="Barrett-Wilt G.A."/>
            <person name="Wells G.B."/>
            <person name="Sussman M.R."/>
        </authorList>
    </citation>
    <scope>NUCLEOTIDE SEQUENCE [LARGE SCALE GENOMIC DNA]</scope>
</reference>
<feature type="compositionally biased region" description="Basic and acidic residues" evidence="6">
    <location>
        <begin position="242"/>
        <end position="258"/>
    </location>
</feature>
<evidence type="ECO:0000259" key="9">
    <source>
        <dbReference type="PROSITE" id="PS50835"/>
    </source>
</evidence>
<reference evidence="11" key="1">
    <citation type="journal article" date="2014" name="Science">
        <title>Nonhuman genetics. Genomic basis for the convergent evolution of electric organs.</title>
        <authorList>
            <person name="Gallant J.R."/>
            <person name="Traeger L.L."/>
            <person name="Volkening J.D."/>
            <person name="Moffett H."/>
            <person name="Chen P.H."/>
            <person name="Novina C.D."/>
            <person name="Phillips G.N.Jr."/>
            <person name="Anand R."/>
            <person name="Wells G.B."/>
            <person name="Pinch M."/>
            <person name="Guth R."/>
            <person name="Unguez G.A."/>
            <person name="Albert J.S."/>
            <person name="Zakon H.H."/>
            <person name="Samanta M.P."/>
            <person name="Sussman M.R."/>
        </authorList>
    </citation>
    <scope>NUCLEOTIDE SEQUENCE [LARGE SCALE GENOMIC DNA]</scope>
</reference>
<evidence type="ECO:0000256" key="8">
    <source>
        <dbReference type="SAM" id="SignalP"/>
    </source>
</evidence>
<dbReference type="Ensembl" id="ENSEEET00000027655.2">
    <property type="protein sequence ID" value="ENSEEEP00000027341.2"/>
    <property type="gene ID" value="ENSEEEG00000013193.2"/>
</dbReference>
<dbReference type="Pfam" id="PF08205">
    <property type="entry name" value="C2-set_2"/>
    <property type="match status" value="1"/>
</dbReference>
<organism evidence="10 11">
    <name type="scientific">Electrophorus electricus</name>
    <name type="common">Electric eel</name>
    <name type="synonym">Gymnotus electricus</name>
    <dbReference type="NCBI Taxonomy" id="8005"/>
    <lineage>
        <taxon>Eukaryota</taxon>
        <taxon>Metazoa</taxon>
        <taxon>Chordata</taxon>
        <taxon>Craniata</taxon>
        <taxon>Vertebrata</taxon>
        <taxon>Euteleostomi</taxon>
        <taxon>Actinopterygii</taxon>
        <taxon>Neopterygii</taxon>
        <taxon>Teleostei</taxon>
        <taxon>Ostariophysi</taxon>
        <taxon>Gymnotiformes</taxon>
        <taxon>Gymnotoidei</taxon>
        <taxon>Gymnotidae</taxon>
        <taxon>Electrophorus</taxon>
    </lineage>
</organism>
<feature type="signal peptide" evidence="8">
    <location>
        <begin position="1"/>
        <end position="21"/>
    </location>
</feature>